<organism evidence="2 3">
    <name type="scientific">Turnera subulata</name>
    <dbReference type="NCBI Taxonomy" id="218843"/>
    <lineage>
        <taxon>Eukaryota</taxon>
        <taxon>Viridiplantae</taxon>
        <taxon>Streptophyta</taxon>
        <taxon>Embryophyta</taxon>
        <taxon>Tracheophyta</taxon>
        <taxon>Spermatophyta</taxon>
        <taxon>Magnoliopsida</taxon>
        <taxon>eudicotyledons</taxon>
        <taxon>Gunneridae</taxon>
        <taxon>Pentapetalae</taxon>
        <taxon>rosids</taxon>
        <taxon>fabids</taxon>
        <taxon>Malpighiales</taxon>
        <taxon>Passifloraceae</taxon>
        <taxon>Turnera</taxon>
    </lineage>
</organism>
<reference evidence="2" key="2">
    <citation type="journal article" date="2023" name="Plants (Basel)">
        <title>Annotation of the Turnera subulata (Passifloraceae) Draft Genome Reveals the S-Locus Evolved after the Divergence of Turneroideae from Passifloroideae in a Stepwise Manner.</title>
        <authorList>
            <person name="Henning P.M."/>
            <person name="Roalson E.H."/>
            <person name="Mir W."/>
            <person name="McCubbin A.G."/>
            <person name="Shore J.S."/>
        </authorList>
    </citation>
    <scope>NUCLEOTIDE SEQUENCE</scope>
    <source>
        <strain evidence="2">F60SS</strain>
    </source>
</reference>
<dbReference type="AlphaFoldDB" id="A0A9Q0JRV2"/>
<dbReference type="PANTHER" id="PTHR31286">
    <property type="entry name" value="GLYCINE-RICH CELL WALL STRUCTURAL PROTEIN 1.8-LIKE"/>
    <property type="match status" value="1"/>
</dbReference>
<evidence type="ECO:0008006" key="4">
    <source>
        <dbReference type="Google" id="ProtNLM"/>
    </source>
</evidence>
<evidence type="ECO:0000313" key="3">
    <source>
        <dbReference type="Proteomes" id="UP001141552"/>
    </source>
</evidence>
<evidence type="ECO:0000256" key="1">
    <source>
        <dbReference type="SAM" id="MobiDB-lite"/>
    </source>
</evidence>
<dbReference type="OrthoDB" id="1751344at2759"/>
<sequence>MLDPSTATYPVWVQFKNVPLELLTAEGLSYLASALGTPLHSDQDCSRLFKGDQANVCINVDFSKPLQSQLLVDICGEHIAIEVSYSWKPQFCDNCHTWGHHALTCTMQQRQAQWVPKAKPIPPISTVPPIVVPAVPVSMASALPAPASTCSMVSCPESCSSSPLSSLHSVPAILPVPTVVIDSVAVASTHALPVVTTSEAPLSISSNVSPKGFQAAAAGVGKLVQQVEKPKQRRGRGAKIKSVQVTPPGASVPLVPPT</sequence>
<evidence type="ECO:0000313" key="2">
    <source>
        <dbReference type="EMBL" id="KAJ4850802.1"/>
    </source>
</evidence>
<keyword evidence="3" id="KW-1185">Reference proteome</keyword>
<dbReference type="InterPro" id="IPR040256">
    <property type="entry name" value="At4g02000-like"/>
</dbReference>
<dbReference type="PANTHER" id="PTHR31286:SF180">
    <property type="entry name" value="OS10G0362600 PROTEIN"/>
    <property type="match status" value="1"/>
</dbReference>
<comment type="caution">
    <text evidence="2">The sequence shown here is derived from an EMBL/GenBank/DDBJ whole genome shotgun (WGS) entry which is preliminary data.</text>
</comment>
<name>A0A9Q0JRV2_9ROSI</name>
<protein>
    <recommendedName>
        <fullName evidence="4">DUF4283 domain-containing protein</fullName>
    </recommendedName>
</protein>
<reference evidence="2" key="1">
    <citation type="submission" date="2022-02" db="EMBL/GenBank/DDBJ databases">
        <authorList>
            <person name="Henning P.M."/>
            <person name="McCubbin A.G."/>
            <person name="Shore J.S."/>
        </authorList>
    </citation>
    <scope>NUCLEOTIDE SEQUENCE</scope>
    <source>
        <strain evidence="2">F60SS</strain>
        <tissue evidence="2">Leaves</tissue>
    </source>
</reference>
<feature type="region of interest" description="Disordered" evidence="1">
    <location>
        <begin position="227"/>
        <end position="258"/>
    </location>
</feature>
<accession>A0A9Q0JRV2</accession>
<dbReference type="Proteomes" id="UP001141552">
    <property type="component" value="Unassembled WGS sequence"/>
</dbReference>
<gene>
    <name evidence="2" type="ORF">Tsubulata_009794</name>
</gene>
<proteinExistence type="predicted"/>
<dbReference type="EMBL" id="JAKUCV010000214">
    <property type="protein sequence ID" value="KAJ4850802.1"/>
    <property type="molecule type" value="Genomic_DNA"/>
</dbReference>